<protein>
    <submittedName>
        <fullName evidence="2">Uncharacterized protein</fullName>
    </submittedName>
</protein>
<evidence type="ECO:0000313" key="2">
    <source>
        <dbReference type="EMBL" id="TFK78740.1"/>
    </source>
</evidence>
<evidence type="ECO:0000256" key="1">
    <source>
        <dbReference type="SAM" id="MobiDB-lite"/>
    </source>
</evidence>
<sequence length="166" mass="17901">MPSRAPRRAFLSRTRKGLALRAPLAVHATRPPAPPAFLRVRYLPAPVAHTEHGAPQLLASRPTHHPRPHPRASRNIACQGTLHIGRLQDLTRRACFPQRYREQISVEASRGSRNSAGQEAESDAAAQVLCNACTRGKGAGRAVSGGRVSRAGIAMPVHVEVLLLAE</sequence>
<accession>A0A5C3NRZ7</accession>
<name>A0A5C3NRZ7_9APHY</name>
<gene>
    <name evidence="2" type="ORF">K466DRAFT_592717</name>
</gene>
<proteinExistence type="predicted"/>
<dbReference type="InParanoid" id="A0A5C3NRZ7"/>
<dbReference type="AlphaFoldDB" id="A0A5C3NRZ7"/>
<reference evidence="2 3" key="1">
    <citation type="journal article" date="2019" name="Nat. Ecol. Evol.">
        <title>Megaphylogeny resolves global patterns of mushroom evolution.</title>
        <authorList>
            <person name="Varga T."/>
            <person name="Krizsan K."/>
            <person name="Foldi C."/>
            <person name="Dima B."/>
            <person name="Sanchez-Garcia M."/>
            <person name="Sanchez-Ramirez S."/>
            <person name="Szollosi G.J."/>
            <person name="Szarkandi J.G."/>
            <person name="Papp V."/>
            <person name="Albert L."/>
            <person name="Andreopoulos W."/>
            <person name="Angelini C."/>
            <person name="Antonin V."/>
            <person name="Barry K.W."/>
            <person name="Bougher N.L."/>
            <person name="Buchanan P."/>
            <person name="Buyck B."/>
            <person name="Bense V."/>
            <person name="Catcheside P."/>
            <person name="Chovatia M."/>
            <person name="Cooper J."/>
            <person name="Damon W."/>
            <person name="Desjardin D."/>
            <person name="Finy P."/>
            <person name="Geml J."/>
            <person name="Haridas S."/>
            <person name="Hughes K."/>
            <person name="Justo A."/>
            <person name="Karasinski D."/>
            <person name="Kautmanova I."/>
            <person name="Kiss B."/>
            <person name="Kocsube S."/>
            <person name="Kotiranta H."/>
            <person name="LaButti K.M."/>
            <person name="Lechner B.E."/>
            <person name="Liimatainen K."/>
            <person name="Lipzen A."/>
            <person name="Lukacs Z."/>
            <person name="Mihaltcheva S."/>
            <person name="Morgado L.N."/>
            <person name="Niskanen T."/>
            <person name="Noordeloos M.E."/>
            <person name="Ohm R.A."/>
            <person name="Ortiz-Santana B."/>
            <person name="Ovrebo C."/>
            <person name="Racz N."/>
            <person name="Riley R."/>
            <person name="Savchenko A."/>
            <person name="Shiryaev A."/>
            <person name="Soop K."/>
            <person name="Spirin V."/>
            <person name="Szebenyi C."/>
            <person name="Tomsovsky M."/>
            <person name="Tulloss R.E."/>
            <person name="Uehling J."/>
            <person name="Grigoriev I.V."/>
            <person name="Vagvolgyi C."/>
            <person name="Papp T."/>
            <person name="Martin F.M."/>
            <person name="Miettinen O."/>
            <person name="Hibbett D.S."/>
            <person name="Nagy L.G."/>
        </authorList>
    </citation>
    <scope>NUCLEOTIDE SEQUENCE [LARGE SCALE GENOMIC DNA]</scope>
    <source>
        <strain evidence="2 3">HHB13444</strain>
    </source>
</reference>
<organism evidence="2 3">
    <name type="scientific">Polyporus arcularius HHB13444</name>
    <dbReference type="NCBI Taxonomy" id="1314778"/>
    <lineage>
        <taxon>Eukaryota</taxon>
        <taxon>Fungi</taxon>
        <taxon>Dikarya</taxon>
        <taxon>Basidiomycota</taxon>
        <taxon>Agaricomycotina</taxon>
        <taxon>Agaricomycetes</taxon>
        <taxon>Polyporales</taxon>
        <taxon>Polyporaceae</taxon>
        <taxon>Polyporus</taxon>
    </lineage>
</organism>
<feature type="region of interest" description="Disordered" evidence="1">
    <location>
        <begin position="53"/>
        <end position="73"/>
    </location>
</feature>
<evidence type="ECO:0000313" key="3">
    <source>
        <dbReference type="Proteomes" id="UP000308197"/>
    </source>
</evidence>
<dbReference type="EMBL" id="ML212352">
    <property type="protein sequence ID" value="TFK78740.1"/>
    <property type="molecule type" value="Genomic_DNA"/>
</dbReference>
<keyword evidence="3" id="KW-1185">Reference proteome</keyword>
<feature type="compositionally biased region" description="Basic residues" evidence="1">
    <location>
        <begin position="62"/>
        <end position="72"/>
    </location>
</feature>
<dbReference type="Proteomes" id="UP000308197">
    <property type="component" value="Unassembled WGS sequence"/>
</dbReference>